<sequence>MIRVGANLEAQVALCNTQGSGISYGQDYLC</sequence>
<keyword evidence="2" id="KW-1185">Reference proteome</keyword>
<dbReference type="STRING" id="349521.HCH_00914"/>
<reference evidence="1 2" key="1">
    <citation type="journal article" date="2005" name="Nucleic Acids Res.">
        <title>Genomic blueprint of Hahella chejuensis, a marine microbe producing an algicidal agent.</title>
        <authorList>
            <person name="Jeong H."/>
            <person name="Yim J.H."/>
            <person name="Lee C."/>
            <person name="Choi S.-H."/>
            <person name="Park Y.K."/>
            <person name="Yoon S.H."/>
            <person name="Hur C.-G."/>
            <person name="Kang H.-Y."/>
            <person name="Kim D."/>
            <person name="Lee H.H."/>
            <person name="Park K.H."/>
            <person name="Park S.-H."/>
            <person name="Park H.-S."/>
            <person name="Lee H.K."/>
            <person name="Oh T.K."/>
            <person name="Kim J.F."/>
        </authorList>
    </citation>
    <scope>NUCLEOTIDE SEQUENCE [LARGE SCALE GENOMIC DNA]</scope>
    <source>
        <strain evidence="1 2">KCTC 2396</strain>
    </source>
</reference>
<name>Q2SNH0_HAHCH</name>
<dbReference type="HOGENOM" id="CLU_3403824_0_0_6"/>
<accession>Q2SNH0</accession>
<gene>
    <name evidence="1" type="ordered locus">HCH_00914</name>
</gene>
<evidence type="ECO:0000313" key="1">
    <source>
        <dbReference type="EMBL" id="ABC27804.1"/>
    </source>
</evidence>
<organism evidence="1 2">
    <name type="scientific">Hahella chejuensis (strain KCTC 2396)</name>
    <dbReference type="NCBI Taxonomy" id="349521"/>
    <lineage>
        <taxon>Bacteria</taxon>
        <taxon>Pseudomonadati</taxon>
        <taxon>Pseudomonadota</taxon>
        <taxon>Gammaproteobacteria</taxon>
        <taxon>Oceanospirillales</taxon>
        <taxon>Hahellaceae</taxon>
        <taxon>Hahella</taxon>
    </lineage>
</organism>
<protein>
    <submittedName>
        <fullName evidence="1">Uncharacterized protein</fullName>
    </submittedName>
</protein>
<dbReference type="EMBL" id="CP000155">
    <property type="protein sequence ID" value="ABC27804.1"/>
    <property type="molecule type" value="Genomic_DNA"/>
</dbReference>
<proteinExistence type="predicted"/>
<dbReference type="KEGG" id="hch:HCH_00914"/>
<dbReference type="AlphaFoldDB" id="Q2SNH0"/>
<dbReference type="Proteomes" id="UP000000238">
    <property type="component" value="Chromosome"/>
</dbReference>
<evidence type="ECO:0000313" key="2">
    <source>
        <dbReference type="Proteomes" id="UP000000238"/>
    </source>
</evidence>